<dbReference type="GO" id="GO:0019441">
    <property type="term" value="P:L-tryptophan catabolic process to kynurenine"/>
    <property type="evidence" value="ECO:0007669"/>
    <property type="project" value="InterPro"/>
</dbReference>
<dbReference type="RefSeq" id="WP_008790676.1">
    <property type="nucleotide sequence ID" value="NZ_AKCB01000001.1"/>
</dbReference>
<name>E7GFQ1_9FIRM</name>
<gene>
    <name evidence="1" type="ORF">HMPREF9488_03594</name>
</gene>
<dbReference type="GeneID" id="78229661"/>
<dbReference type="SUPFAM" id="SSF102198">
    <property type="entry name" value="Putative cyclase"/>
    <property type="match status" value="1"/>
</dbReference>
<dbReference type="EMBL" id="ADKX01000051">
    <property type="protein sequence ID" value="EFW03115.1"/>
    <property type="molecule type" value="Genomic_DNA"/>
</dbReference>
<dbReference type="Proteomes" id="UP000003157">
    <property type="component" value="Unassembled WGS sequence"/>
</dbReference>
<dbReference type="Gene3D" id="3.50.30.50">
    <property type="entry name" value="Putative cyclase"/>
    <property type="match status" value="1"/>
</dbReference>
<dbReference type="STRING" id="100884.GCA_000269565_01797"/>
<dbReference type="OrthoDB" id="1118163at2"/>
<dbReference type="HOGENOM" id="CLU_123244_0_0_9"/>
<proteinExistence type="predicted"/>
<dbReference type="AlphaFoldDB" id="E7GFQ1"/>
<evidence type="ECO:0000313" key="1">
    <source>
        <dbReference type="EMBL" id="EFW03115.1"/>
    </source>
</evidence>
<dbReference type="eggNOG" id="COG1878">
    <property type="taxonomic scope" value="Bacteria"/>
</dbReference>
<protein>
    <submittedName>
        <fullName evidence="1">Cyclase</fullName>
    </submittedName>
</protein>
<dbReference type="InterPro" id="IPR007325">
    <property type="entry name" value="KFase/CYL"/>
</dbReference>
<dbReference type="Pfam" id="PF04199">
    <property type="entry name" value="Cyclase"/>
    <property type="match status" value="1"/>
</dbReference>
<comment type="caution">
    <text evidence="1">The sequence shown here is derived from an EMBL/GenBank/DDBJ whole genome shotgun (WGS) entry which is preliminary data.</text>
</comment>
<reference evidence="1 2" key="1">
    <citation type="submission" date="2010-12" db="EMBL/GenBank/DDBJ databases">
        <title>The Genome Sequence of Coprobacillus sp. strain 29_1.</title>
        <authorList>
            <consortium name="The Broad Institute Genome Sequencing Platform"/>
            <person name="Earl A."/>
            <person name="Ward D."/>
            <person name="Feldgarden M."/>
            <person name="Gevers D."/>
            <person name="Daigneault M."/>
            <person name="Sibley C.D."/>
            <person name="White A."/>
            <person name="Strauss J."/>
            <person name="Allen-Vercoe E."/>
            <person name="Young S.K."/>
            <person name="Zeng Q."/>
            <person name="Gargeya S."/>
            <person name="Fitzgerald M."/>
            <person name="Haas B."/>
            <person name="Abouelleil A."/>
            <person name="Alvarado L."/>
            <person name="Arachchi H.M."/>
            <person name="Berlin A."/>
            <person name="Brown A."/>
            <person name="Chapman S.B."/>
            <person name="Chen Z."/>
            <person name="Dunbar C."/>
            <person name="Freedman E."/>
            <person name="Gearin G."/>
            <person name="Gellesch M."/>
            <person name="Goldberg J."/>
            <person name="Griggs A."/>
            <person name="Gujja S."/>
            <person name="Heilman E."/>
            <person name="Heiman D."/>
            <person name="Howarth C."/>
            <person name="Larson L."/>
            <person name="Lui A."/>
            <person name="MacDonald P.J.P."/>
            <person name="Mehta T."/>
            <person name="Montmayeur A."/>
            <person name="Murphy C."/>
            <person name="Neiman D."/>
            <person name="Pearson M."/>
            <person name="Priest M."/>
            <person name="Roberts A."/>
            <person name="Saif S."/>
            <person name="Shea T."/>
            <person name="Shenoy N."/>
            <person name="Sisk P."/>
            <person name="Stolte C."/>
            <person name="Sykes S."/>
            <person name="White J."/>
            <person name="Yandava C."/>
            <person name="Nusbaum C."/>
            <person name="Birren B."/>
        </authorList>
    </citation>
    <scope>NUCLEOTIDE SEQUENCE [LARGE SCALE GENOMIC DNA]</scope>
    <source>
        <strain evidence="1 2">29_1</strain>
    </source>
</reference>
<dbReference type="GO" id="GO:0004061">
    <property type="term" value="F:arylformamidase activity"/>
    <property type="evidence" value="ECO:0007669"/>
    <property type="project" value="InterPro"/>
</dbReference>
<accession>E7GFQ1</accession>
<keyword evidence="2" id="KW-1185">Reference proteome</keyword>
<evidence type="ECO:0000313" key="2">
    <source>
        <dbReference type="Proteomes" id="UP000003157"/>
    </source>
</evidence>
<dbReference type="InterPro" id="IPR037175">
    <property type="entry name" value="KFase_sf"/>
</dbReference>
<organism evidence="1 2">
    <name type="scientific">Coprobacillus cateniformis</name>
    <dbReference type="NCBI Taxonomy" id="100884"/>
    <lineage>
        <taxon>Bacteria</taxon>
        <taxon>Bacillati</taxon>
        <taxon>Bacillota</taxon>
        <taxon>Erysipelotrichia</taxon>
        <taxon>Erysipelotrichales</taxon>
        <taxon>Coprobacillaceae</taxon>
        <taxon>Coprobacillus</taxon>
    </lineage>
</organism>
<sequence length="185" mass="21185">MFVDFTLKITPELIIDAQGNEKKSLVGHLGTHFDVMNKEFPLEYLRLPSVIFNVHNKQEIQFNDIDFSQIKEGMFVGFATGFIENVGYGNKEYFTQHPQLSNELIEKLIAKRVAIIGIDCAGIRRGKEHTPIDQYCADHNVFVIENLCNLQTFLHSKDHMTCYINTYPVHYSDMTGLPCRVVAEV</sequence>